<protein>
    <submittedName>
        <fullName evidence="3">Btz domain-containing protein</fullName>
    </submittedName>
</protein>
<feature type="compositionally biased region" description="Polar residues" evidence="1">
    <location>
        <begin position="70"/>
        <end position="84"/>
    </location>
</feature>
<dbReference type="STRING" id="1561998.A0A1I7U2B5"/>
<proteinExistence type="predicted"/>
<reference evidence="3" key="1">
    <citation type="submission" date="2016-11" db="UniProtKB">
        <authorList>
            <consortium name="WormBaseParasite"/>
        </authorList>
    </citation>
    <scope>IDENTIFICATION</scope>
</reference>
<keyword evidence="2" id="KW-1185">Reference proteome</keyword>
<dbReference type="Proteomes" id="UP000095282">
    <property type="component" value="Unplaced"/>
</dbReference>
<name>A0A1I7U2B5_9PELO</name>
<feature type="compositionally biased region" description="Acidic residues" evidence="1">
    <location>
        <begin position="85"/>
        <end position="98"/>
    </location>
</feature>
<evidence type="ECO:0000313" key="2">
    <source>
        <dbReference type="Proteomes" id="UP000095282"/>
    </source>
</evidence>
<evidence type="ECO:0000313" key="3">
    <source>
        <dbReference type="WBParaSite" id="Csp11.Scaffold629.g14137.t3"/>
    </source>
</evidence>
<evidence type="ECO:0000256" key="1">
    <source>
        <dbReference type="SAM" id="MobiDB-lite"/>
    </source>
</evidence>
<feature type="compositionally biased region" description="Basic and acidic residues" evidence="1">
    <location>
        <begin position="12"/>
        <end position="26"/>
    </location>
</feature>
<organism evidence="2 3">
    <name type="scientific">Caenorhabditis tropicalis</name>
    <dbReference type="NCBI Taxonomy" id="1561998"/>
    <lineage>
        <taxon>Eukaryota</taxon>
        <taxon>Metazoa</taxon>
        <taxon>Ecdysozoa</taxon>
        <taxon>Nematoda</taxon>
        <taxon>Chromadorea</taxon>
        <taxon>Rhabditida</taxon>
        <taxon>Rhabditina</taxon>
        <taxon>Rhabditomorpha</taxon>
        <taxon>Rhabditoidea</taxon>
        <taxon>Rhabditidae</taxon>
        <taxon>Peloderinae</taxon>
        <taxon>Caenorhabditis</taxon>
    </lineage>
</organism>
<dbReference type="WBParaSite" id="Csp11.Scaffold629.g14137.t3">
    <property type="protein sequence ID" value="Csp11.Scaffold629.g14137.t3"/>
    <property type="gene ID" value="Csp11.Scaffold629.g14137"/>
</dbReference>
<feature type="region of interest" description="Disordered" evidence="1">
    <location>
        <begin position="1"/>
        <end position="123"/>
    </location>
</feature>
<accession>A0A1I7U2B5</accession>
<sequence length="193" mass="22253">MHEECQMNAAKQNDRVGRRNDRKRDAQQANLPERSPSLRAEPRHQQQRCHPYLPPRNNAHRQRPMIRPSSVVSMSGRSIAPSDSSDNDYTFDVDEEMEGMSLDSPLPQEQEPPTLIGKQPGWLRQRPGQRLGWSDEFSRLEWQAGSSEMAKSVRRVSDRDSDWDSEQDLGTRMVRSVIKMASYINHIGIILLF</sequence>
<dbReference type="AlphaFoldDB" id="A0A1I7U2B5"/>